<dbReference type="InterPro" id="IPR047789">
    <property type="entry name" value="CU044_5270-like"/>
</dbReference>
<evidence type="ECO:0000313" key="3">
    <source>
        <dbReference type="Proteomes" id="UP001595900"/>
    </source>
</evidence>
<reference evidence="3" key="1">
    <citation type="journal article" date="2019" name="Int. J. Syst. Evol. Microbiol.">
        <title>The Global Catalogue of Microorganisms (GCM) 10K type strain sequencing project: providing services to taxonomists for standard genome sequencing and annotation.</title>
        <authorList>
            <consortium name="The Broad Institute Genomics Platform"/>
            <consortium name="The Broad Institute Genome Sequencing Center for Infectious Disease"/>
            <person name="Wu L."/>
            <person name="Ma J."/>
        </authorList>
    </citation>
    <scope>NUCLEOTIDE SEQUENCE [LARGE SCALE GENOMIC DNA]</scope>
    <source>
        <strain evidence="3">CGMCC 1.10363</strain>
    </source>
</reference>
<proteinExistence type="predicted"/>
<evidence type="ECO:0000256" key="1">
    <source>
        <dbReference type="SAM" id="Phobius"/>
    </source>
</evidence>
<accession>A0ABV8Q5S0</accession>
<dbReference type="EMBL" id="JBHSCN010000003">
    <property type="protein sequence ID" value="MFC4242678.1"/>
    <property type="molecule type" value="Genomic_DNA"/>
</dbReference>
<sequence>MDELTLVRSMRSETRIPEESFERGRASLAGVMAAEAAPEMRRPRHRRRWGFGVAAAATLAIGAVVASGIGWGGHPQAASAAPLLRQAAAAVQHDSDPIVGPGQYLEIIGDWYAAGTVADSGGRVITAMSTYTRTLYVPADRSGVWVYQGSADTPVKYLGDAKANWKPEYNGKAWTETGPGGRFSGGSMLDLELADVPANSTAALAYLRKKFPGEAGGLSTDEMVWQEVTGALVTGLVPAAVRSTLYGALAELPGVTVADKSATIAGRTGTAITLADPNADQDDQLVIDPATGLLIGEQWIQVKAAPTFPAGSVAESVAITTRVTDRAPAQ</sequence>
<name>A0ABV8Q5S0_9MICO</name>
<gene>
    <name evidence="2" type="ORF">ACFOYW_04770</name>
</gene>
<dbReference type="RefSeq" id="WP_390227560.1">
    <property type="nucleotide sequence ID" value="NZ_JBHSCN010000003.1"/>
</dbReference>
<keyword evidence="1" id="KW-0472">Membrane</keyword>
<comment type="caution">
    <text evidence="2">The sequence shown here is derived from an EMBL/GenBank/DDBJ whole genome shotgun (WGS) entry which is preliminary data.</text>
</comment>
<keyword evidence="1" id="KW-1133">Transmembrane helix</keyword>
<feature type="transmembrane region" description="Helical" evidence="1">
    <location>
        <begin position="49"/>
        <end position="71"/>
    </location>
</feature>
<evidence type="ECO:0000313" key="2">
    <source>
        <dbReference type="EMBL" id="MFC4242678.1"/>
    </source>
</evidence>
<dbReference type="NCBIfam" id="NF038083">
    <property type="entry name" value="CU044_5270_fam"/>
    <property type="match status" value="1"/>
</dbReference>
<keyword evidence="1" id="KW-0812">Transmembrane</keyword>
<keyword evidence="3" id="KW-1185">Reference proteome</keyword>
<dbReference type="Proteomes" id="UP001595900">
    <property type="component" value="Unassembled WGS sequence"/>
</dbReference>
<organism evidence="2 3">
    <name type="scientific">Gryllotalpicola reticulitermitis</name>
    <dbReference type="NCBI Taxonomy" id="1184153"/>
    <lineage>
        <taxon>Bacteria</taxon>
        <taxon>Bacillati</taxon>
        <taxon>Actinomycetota</taxon>
        <taxon>Actinomycetes</taxon>
        <taxon>Micrococcales</taxon>
        <taxon>Microbacteriaceae</taxon>
        <taxon>Gryllotalpicola</taxon>
    </lineage>
</organism>
<protein>
    <submittedName>
        <fullName evidence="2">CU044_5270 family protein</fullName>
    </submittedName>
</protein>